<feature type="transmembrane region" description="Helical" evidence="10">
    <location>
        <begin position="90"/>
        <end position="108"/>
    </location>
</feature>
<proteinExistence type="inferred from homology"/>
<dbReference type="NCBIfam" id="TIGR00727">
    <property type="entry name" value="ISP4_OPT"/>
    <property type="match status" value="1"/>
</dbReference>
<dbReference type="Proteomes" id="UP000193685">
    <property type="component" value="Unassembled WGS sequence"/>
</dbReference>
<comment type="subcellular location">
    <subcellularLocation>
        <location evidence="1">Membrane</location>
        <topology evidence="1">Multi-pass membrane protein</topology>
    </subcellularLocation>
</comment>
<dbReference type="GeneID" id="63782743"/>
<dbReference type="EMBL" id="MCFI01000021">
    <property type="protein sequence ID" value="ORY76999.1"/>
    <property type="molecule type" value="Genomic_DNA"/>
</dbReference>
<keyword evidence="7 10" id="KW-1133">Transmembrane helix</keyword>
<comment type="similarity">
    <text evidence="2">Belongs to the oligopeptide OPT transporter family.</text>
</comment>
<feature type="transmembrane region" description="Helical" evidence="10">
    <location>
        <begin position="637"/>
        <end position="658"/>
    </location>
</feature>
<gene>
    <name evidence="11" type="ORF">BCR37DRAFT_156258</name>
</gene>
<feature type="compositionally biased region" description="Basic and acidic residues" evidence="9">
    <location>
        <begin position="36"/>
        <end position="45"/>
    </location>
</feature>
<comment type="caution">
    <text evidence="11">The sequence shown here is derived from an EMBL/GenBank/DDBJ whole genome shotgun (WGS) entry which is preliminary data.</text>
</comment>
<dbReference type="NCBIfam" id="TIGR00728">
    <property type="entry name" value="OPT_sfam"/>
    <property type="match status" value="1"/>
</dbReference>
<accession>A0A1Y2EZH4</accession>
<feature type="transmembrane region" description="Helical" evidence="10">
    <location>
        <begin position="614"/>
        <end position="631"/>
    </location>
</feature>
<feature type="transmembrane region" description="Helical" evidence="10">
    <location>
        <begin position="486"/>
        <end position="513"/>
    </location>
</feature>
<dbReference type="RefSeq" id="XP_040722839.1">
    <property type="nucleotide sequence ID" value="XM_040866144.1"/>
</dbReference>
<evidence type="ECO:0000256" key="5">
    <source>
        <dbReference type="ARBA" id="ARBA00022856"/>
    </source>
</evidence>
<feature type="transmembrane region" description="Helical" evidence="10">
    <location>
        <begin position="533"/>
        <end position="550"/>
    </location>
</feature>
<evidence type="ECO:0000256" key="10">
    <source>
        <dbReference type="SAM" id="Phobius"/>
    </source>
</evidence>
<feature type="transmembrane region" description="Helical" evidence="10">
    <location>
        <begin position="301"/>
        <end position="323"/>
    </location>
</feature>
<keyword evidence="12" id="KW-1185">Reference proteome</keyword>
<dbReference type="InterPro" id="IPR004648">
    <property type="entry name" value="Oligpept_transpt"/>
</dbReference>
<feature type="transmembrane region" description="Helical" evidence="10">
    <location>
        <begin position="570"/>
        <end position="593"/>
    </location>
</feature>
<dbReference type="AlphaFoldDB" id="A0A1Y2EZH4"/>
<sequence>MTASSTSDELEKTHLSKVTEDGISLERFASYEMREINETSKHNDKGPWPIASSAPPVTDDDEAEDSPYFMVRAAVPPTDDPDLPVNTIRMWATGIIFACIGSAINTTLSLHAPVVYVSPTVAQLLAYFVGNMWAKILPTRVFTTFGKKWTLNPGPFNHKEHTCIAIMATVGFGNDYVSSFVTSHHAFYKQDFGLLFQLMLSWTVQILGLSLAGIARRFLVYPASAMWPSVLAQSTMIHTLHQGREPPAEGRWSTITRRNFLLVVILGCFLWHFFPLFIFPAMSQPVFLTWIWPNNVLINQLFGASQGLGLLPLTFDWSVVSGYQGSPLVVPWHAIANVLVGIFVIFVVGAISLSFGNVWYGDYLPISEGMAYDNTQMPFNASSLLTPDFQLDPVKYQNYSPLFLPTGFAIAYGVSFAALASTLPYVYLYHGAGLRRQFFRKDEEDIHMKLMRKYPETPDWWYVVLYIVMFSMAFAVATVWPTHLAWWAVALSIVIAIFYIVPIGIVASITNIYIGLNVLTEFIIGYLQPGKPVAMMLFKTYGYISMSQALTFTADMKLAHYMKVPQRQVFWVQLIGTFIGATVDIFALRAALFNIPDVCTKKAPLNFRCSQPRVFFSASIIWGLLGPARIFSLGKVYSGLLLFFPIGFITPILTWLYIKKYPKSWVRWVNFPVMFSGVGSMPPATILNYATWGIVGFVANFMIKKSHPKWWTKYNYVLSVALDIGLTLCSISLLGFFGLVSRTEMPRWWGTEIGSNTLENKGLAIRKILSEGETFGPPLGSWN</sequence>
<keyword evidence="4 10" id="KW-0812">Transmembrane</keyword>
<feature type="transmembrane region" description="Helical" evidence="10">
    <location>
        <begin position="260"/>
        <end position="281"/>
    </location>
</feature>
<dbReference type="GO" id="GO:0035673">
    <property type="term" value="F:oligopeptide transmembrane transporter activity"/>
    <property type="evidence" value="ECO:0007669"/>
    <property type="project" value="InterPro"/>
</dbReference>
<evidence type="ECO:0000256" key="3">
    <source>
        <dbReference type="ARBA" id="ARBA00022448"/>
    </source>
</evidence>
<dbReference type="Pfam" id="PF03169">
    <property type="entry name" value="OPT"/>
    <property type="match status" value="1"/>
</dbReference>
<evidence type="ECO:0000256" key="9">
    <source>
        <dbReference type="SAM" id="MobiDB-lite"/>
    </source>
</evidence>
<keyword evidence="5" id="KW-0571">Peptide transport</keyword>
<keyword evidence="8 10" id="KW-0472">Membrane</keyword>
<dbReference type="OrthoDB" id="9986677at2759"/>
<protein>
    <submittedName>
        <fullName evidence="11">Putative isp4 protein</fullName>
    </submittedName>
</protein>
<reference evidence="11 12" key="1">
    <citation type="submission" date="2016-07" db="EMBL/GenBank/DDBJ databases">
        <title>Pervasive Adenine N6-methylation of Active Genes in Fungi.</title>
        <authorList>
            <consortium name="DOE Joint Genome Institute"/>
            <person name="Mondo S.J."/>
            <person name="Dannebaum R.O."/>
            <person name="Kuo R.C."/>
            <person name="Labutti K."/>
            <person name="Haridas S."/>
            <person name="Kuo A."/>
            <person name="Salamov A."/>
            <person name="Ahrendt S.R."/>
            <person name="Lipzen A."/>
            <person name="Sullivan W."/>
            <person name="Andreopoulos W.B."/>
            <person name="Clum A."/>
            <person name="Lindquist E."/>
            <person name="Daum C."/>
            <person name="Ramamoorthy G.K."/>
            <person name="Gryganskyi A."/>
            <person name="Culley D."/>
            <person name="Magnuson J.K."/>
            <person name="James T.Y."/>
            <person name="O'Malley M.A."/>
            <person name="Stajich J.E."/>
            <person name="Spatafora J.W."/>
            <person name="Visel A."/>
            <person name="Grigoriev I.V."/>
        </authorList>
    </citation>
    <scope>NUCLEOTIDE SEQUENCE [LARGE SCALE GENOMIC DNA]</scope>
    <source>
        <strain evidence="11 12">12-1054</strain>
    </source>
</reference>
<dbReference type="GO" id="GO:0016020">
    <property type="term" value="C:membrane"/>
    <property type="evidence" value="ECO:0007669"/>
    <property type="project" value="UniProtKB-SubCell"/>
</dbReference>
<keyword evidence="3" id="KW-0813">Transport</keyword>
<feature type="transmembrane region" description="Helical" evidence="10">
    <location>
        <begin position="715"/>
        <end position="740"/>
    </location>
</feature>
<keyword evidence="6" id="KW-0653">Protein transport</keyword>
<name>A0A1Y2EZH4_PROLT</name>
<dbReference type="PANTHER" id="PTHR22601">
    <property type="entry name" value="ISP4 LIKE PROTEIN"/>
    <property type="match status" value="1"/>
</dbReference>
<feature type="transmembrane region" description="Helical" evidence="10">
    <location>
        <begin position="402"/>
        <end position="428"/>
    </location>
</feature>
<evidence type="ECO:0000256" key="6">
    <source>
        <dbReference type="ARBA" id="ARBA00022927"/>
    </source>
</evidence>
<evidence type="ECO:0000256" key="8">
    <source>
        <dbReference type="ARBA" id="ARBA00023136"/>
    </source>
</evidence>
<evidence type="ECO:0000256" key="1">
    <source>
        <dbReference type="ARBA" id="ARBA00004141"/>
    </source>
</evidence>
<organism evidence="11 12">
    <name type="scientific">Protomyces lactucae-debilis</name>
    <dbReference type="NCBI Taxonomy" id="2754530"/>
    <lineage>
        <taxon>Eukaryota</taxon>
        <taxon>Fungi</taxon>
        <taxon>Dikarya</taxon>
        <taxon>Ascomycota</taxon>
        <taxon>Taphrinomycotina</taxon>
        <taxon>Taphrinomycetes</taxon>
        <taxon>Taphrinales</taxon>
        <taxon>Protomycetaceae</taxon>
        <taxon>Protomyces</taxon>
    </lineage>
</organism>
<evidence type="ECO:0000256" key="7">
    <source>
        <dbReference type="ARBA" id="ARBA00022989"/>
    </source>
</evidence>
<feature type="transmembrane region" description="Helical" evidence="10">
    <location>
        <begin position="460"/>
        <end position="480"/>
    </location>
</feature>
<evidence type="ECO:0000313" key="12">
    <source>
        <dbReference type="Proteomes" id="UP000193685"/>
    </source>
</evidence>
<evidence type="ECO:0000256" key="2">
    <source>
        <dbReference type="ARBA" id="ARBA00008807"/>
    </source>
</evidence>
<dbReference type="InterPro" id="IPR004813">
    <property type="entry name" value="OPT"/>
</dbReference>
<evidence type="ECO:0000313" key="11">
    <source>
        <dbReference type="EMBL" id="ORY76999.1"/>
    </source>
</evidence>
<feature type="transmembrane region" description="Helical" evidence="10">
    <location>
        <begin position="192"/>
        <end position="212"/>
    </location>
</feature>
<feature type="transmembrane region" description="Helical" evidence="10">
    <location>
        <begin position="686"/>
        <end position="703"/>
    </location>
</feature>
<evidence type="ECO:0000256" key="4">
    <source>
        <dbReference type="ARBA" id="ARBA00022692"/>
    </source>
</evidence>
<feature type="transmembrane region" description="Helical" evidence="10">
    <location>
        <begin position="335"/>
        <end position="360"/>
    </location>
</feature>
<dbReference type="GO" id="GO:0015031">
    <property type="term" value="P:protein transport"/>
    <property type="evidence" value="ECO:0007669"/>
    <property type="project" value="UniProtKB-KW"/>
</dbReference>
<dbReference type="OMA" id="TIGMHYS"/>
<feature type="region of interest" description="Disordered" evidence="9">
    <location>
        <begin position="36"/>
        <end position="63"/>
    </location>
</feature>